<comment type="caution">
    <text evidence="3">The sequence shown here is derived from an EMBL/GenBank/DDBJ whole genome shotgun (WGS) entry which is preliminary data.</text>
</comment>
<proteinExistence type="inferred from homology"/>
<dbReference type="InterPro" id="IPR036165">
    <property type="entry name" value="YefM-like_sf"/>
</dbReference>
<name>A0ABW3T3Z2_9CAUL</name>
<evidence type="ECO:0000256" key="1">
    <source>
        <dbReference type="ARBA" id="ARBA00009981"/>
    </source>
</evidence>
<dbReference type="RefSeq" id="WP_374345217.1">
    <property type="nucleotide sequence ID" value="NZ_JBHTLQ010000036.1"/>
</dbReference>
<dbReference type="SUPFAM" id="SSF143120">
    <property type="entry name" value="YefM-like"/>
    <property type="match status" value="1"/>
</dbReference>
<gene>
    <name evidence="3" type="ORF">ACFQ27_14885</name>
</gene>
<evidence type="ECO:0000313" key="4">
    <source>
        <dbReference type="Proteomes" id="UP001597216"/>
    </source>
</evidence>
<organism evidence="3 4">
    <name type="scientific">Phenylobacterium conjunctum</name>
    <dbReference type="NCBI Taxonomy" id="1298959"/>
    <lineage>
        <taxon>Bacteria</taxon>
        <taxon>Pseudomonadati</taxon>
        <taxon>Pseudomonadota</taxon>
        <taxon>Alphaproteobacteria</taxon>
        <taxon>Caulobacterales</taxon>
        <taxon>Caulobacteraceae</taxon>
        <taxon>Phenylobacterium</taxon>
    </lineage>
</organism>
<dbReference type="Proteomes" id="UP001597216">
    <property type="component" value="Unassembled WGS sequence"/>
</dbReference>
<dbReference type="InterPro" id="IPR006442">
    <property type="entry name" value="Antitoxin_Phd/YefM"/>
</dbReference>
<keyword evidence="4" id="KW-1185">Reference proteome</keyword>
<comment type="function">
    <text evidence="2">Antitoxin component of a type II toxin-antitoxin (TA) system.</text>
</comment>
<evidence type="ECO:0000313" key="3">
    <source>
        <dbReference type="EMBL" id="MFD1191874.1"/>
    </source>
</evidence>
<reference evidence="4" key="1">
    <citation type="journal article" date="2019" name="Int. J. Syst. Evol. Microbiol.">
        <title>The Global Catalogue of Microorganisms (GCM) 10K type strain sequencing project: providing services to taxonomists for standard genome sequencing and annotation.</title>
        <authorList>
            <consortium name="The Broad Institute Genomics Platform"/>
            <consortium name="The Broad Institute Genome Sequencing Center for Infectious Disease"/>
            <person name="Wu L."/>
            <person name="Ma J."/>
        </authorList>
    </citation>
    <scope>NUCLEOTIDE SEQUENCE [LARGE SCALE GENOMIC DNA]</scope>
    <source>
        <strain evidence="4">CCUG 55074</strain>
    </source>
</reference>
<accession>A0ABW3T3Z2</accession>
<evidence type="ECO:0000256" key="2">
    <source>
        <dbReference type="RuleBase" id="RU362080"/>
    </source>
</evidence>
<dbReference type="Pfam" id="PF02604">
    <property type="entry name" value="PhdYeFM_antitox"/>
    <property type="match status" value="1"/>
</dbReference>
<dbReference type="NCBIfam" id="TIGR01552">
    <property type="entry name" value="phd_fam"/>
    <property type="match status" value="1"/>
</dbReference>
<dbReference type="Gene3D" id="3.40.1620.10">
    <property type="entry name" value="YefM-like domain"/>
    <property type="match status" value="1"/>
</dbReference>
<protein>
    <recommendedName>
        <fullName evidence="2">Antitoxin</fullName>
    </recommendedName>
</protein>
<dbReference type="EMBL" id="JBHTLQ010000036">
    <property type="protein sequence ID" value="MFD1191874.1"/>
    <property type="molecule type" value="Genomic_DNA"/>
</dbReference>
<sequence length="83" mass="9439">MSQHSVVEAKNNLSDLIERALRGEPVVITRHGKPVVELKAVEPKGRAVTQADIEWLDARRIKPRAGSESIVDLVIRMRDEDWR</sequence>
<comment type="similarity">
    <text evidence="1 2">Belongs to the phD/YefM antitoxin family.</text>
</comment>